<evidence type="ECO:0000313" key="11">
    <source>
        <dbReference type="Proteomes" id="UP000677918"/>
    </source>
</evidence>
<dbReference type="Gene3D" id="3.30.559.30">
    <property type="entry name" value="Nonribosomal peptide synthetase, condensation domain"/>
    <property type="match status" value="2"/>
</dbReference>
<dbReference type="InterPro" id="IPR045851">
    <property type="entry name" value="AMP-bd_C_sf"/>
</dbReference>
<dbReference type="GO" id="GO:0017000">
    <property type="term" value="P:antibiotic biosynthetic process"/>
    <property type="evidence" value="ECO:0007669"/>
    <property type="project" value="UniProtKB-KW"/>
</dbReference>
<evidence type="ECO:0000256" key="4">
    <source>
        <dbReference type="ARBA" id="ARBA00022553"/>
    </source>
</evidence>
<dbReference type="GO" id="GO:0031177">
    <property type="term" value="F:phosphopantetheine binding"/>
    <property type="evidence" value="ECO:0007669"/>
    <property type="project" value="InterPro"/>
</dbReference>
<dbReference type="PROSITE" id="PS00455">
    <property type="entry name" value="AMP_BINDING"/>
    <property type="match status" value="1"/>
</dbReference>
<dbReference type="GO" id="GO:0044550">
    <property type="term" value="P:secondary metabolite biosynthetic process"/>
    <property type="evidence" value="ECO:0007669"/>
    <property type="project" value="TreeGrafter"/>
</dbReference>
<dbReference type="FunFam" id="2.30.38.10:FF:000001">
    <property type="entry name" value="Non-ribosomal peptide synthetase PvdI"/>
    <property type="match status" value="1"/>
</dbReference>
<dbReference type="PROSITE" id="PS50075">
    <property type="entry name" value="CARRIER"/>
    <property type="match status" value="1"/>
</dbReference>
<keyword evidence="5" id="KW-0436">Ligase</keyword>
<evidence type="ECO:0000256" key="7">
    <source>
        <dbReference type="ARBA" id="ARBA00023194"/>
    </source>
</evidence>
<dbReference type="InterPro" id="IPR009081">
    <property type="entry name" value="PP-bd_ACP"/>
</dbReference>
<keyword evidence="7" id="KW-0045">Antibiotic biosynthesis</keyword>
<organism evidence="10 11">
    <name type="scientific">Xylanibacillus composti</name>
    <dbReference type="NCBI Taxonomy" id="1572762"/>
    <lineage>
        <taxon>Bacteria</taxon>
        <taxon>Bacillati</taxon>
        <taxon>Bacillota</taxon>
        <taxon>Bacilli</taxon>
        <taxon>Bacillales</taxon>
        <taxon>Paenibacillaceae</taxon>
        <taxon>Xylanibacillus</taxon>
    </lineage>
</organism>
<dbReference type="InterPro" id="IPR020806">
    <property type="entry name" value="PKS_PP-bd"/>
</dbReference>
<dbReference type="Gene3D" id="3.30.559.10">
    <property type="entry name" value="Chloramphenicol acetyltransferase-like domain"/>
    <property type="match status" value="1"/>
</dbReference>
<dbReference type="FunFam" id="3.40.50.980:FF:000001">
    <property type="entry name" value="Non-ribosomal peptide synthetase"/>
    <property type="match status" value="1"/>
</dbReference>
<dbReference type="Pfam" id="PF00550">
    <property type="entry name" value="PP-binding"/>
    <property type="match status" value="1"/>
</dbReference>
<dbReference type="SMART" id="SM00823">
    <property type="entry name" value="PKS_PP"/>
    <property type="match status" value="1"/>
</dbReference>
<dbReference type="SUPFAM" id="SSF52777">
    <property type="entry name" value="CoA-dependent acyltransferases"/>
    <property type="match status" value="3"/>
</dbReference>
<dbReference type="EMBL" id="BOVK01000031">
    <property type="protein sequence ID" value="GIQ69572.1"/>
    <property type="molecule type" value="Genomic_DNA"/>
</dbReference>
<reference evidence="10" key="1">
    <citation type="submission" date="2021-04" db="EMBL/GenBank/DDBJ databases">
        <title>Draft genome sequence of Xylanibacillus composti strain K13.</title>
        <authorList>
            <person name="Uke A."/>
            <person name="Chhe C."/>
            <person name="Baramee S."/>
            <person name="Kosugi A."/>
        </authorList>
    </citation>
    <scope>NUCLEOTIDE SEQUENCE</scope>
    <source>
        <strain evidence="10">K13</strain>
    </source>
</reference>
<dbReference type="Gene3D" id="3.40.50.980">
    <property type="match status" value="2"/>
</dbReference>
<protein>
    <recommendedName>
        <fullName evidence="9">Carrier domain-containing protein</fullName>
    </recommendedName>
</protein>
<dbReference type="SUPFAM" id="SSF47336">
    <property type="entry name" value="ACP-like"/>
    <property type="match status" value="1"/>
</dbReference>
<dbReference type="AlphaFoldDB" id="A0A8J4H266"/>
<dbReference type="Gene3D" id="3.30.300.30">
    <property type="match status" value="1"/>
</dbReference>
<keyword evidence="11" id="KW-1185">Reference proteome</keyword>
<keyword evidence="4" id="KW-0597">Phosphoprotein</keyword>
<dbReference type="InterPro" id="IPR000873">
    <property type="entry name" value="AMP-dep_synth/lig_dom"/>
</dbReference>
<evidence type="ECO:0000256" key="5">
    <source>
        <dbReference type="ARBA" id="ARBA00022598"/>
    </source>
</evidence>
<dbReference type="PANTHER" id="PTHR45527:SF1">
    <property type="entry name" value="FATTY ACID SYNTHASE"/>
    <property type="match status" value="1"/>
</dbReference>
<sequence>MATNQKLDRNQIEDILALTSTQAGMLYHYVTDDQPHAYVQQLALELEGEIELQHMAAAWQHVARMNEMLRTVYRWEKLEHPVQIILKQKEVPVALYDLSVCAAEEQAERIAALREQERREGIAIAEEPIRIAICKRSSHAAFMLVSWHHLVFDGWSNGVVLQEWLSAYDSLCKGEQPAFRMKTPFKTYLRWQQEQNQEPYKQFWRQTLEGCEPQPAIPYEVMAAPAGNASGNAGRLTDIADGGSGAVRMTLDAAATQEIAAYARSMEITPAALYYAAWGLLLQLYSQSEDVVFGTTVSGRPAEIGGIEDMVGMFISTVPLRLRTGGIRNAAEYVQAVHHALKERDGMEFAPLVDIARYADKTGETLFDTIVVLENYPLDKRLQESGHLRIRRFEMEEATHYALTLGIHMSNEIELDLSYDPARFSEQTVKRMAGHYRHVLMQLVHTPDRSLQELELVTDEERIELVQRFNEEQEEQAFGLVHTAFELRAALAPEQCAIQTTNDQLTYAELNARANQLARVLREAGVRPDQPIALLIPRSADLFAAMLGVLKAGGAYIPIDHEYPQERIDYILQDSRAEVLVTVKAAQPPRFSGKVLMIDDEAVLAGVSPANLEPVNRPEHLAYLIYTSGSSGKPKGVMVEHRHLLAYVDAFQQIFELNAADLVLQQASCSFDHFVEEAYPALLNGAGVMVADRMEVLDLDVLQGLIEQYGVTVVTCQPLLLNELNKRTGFERVRLFISGGDMLKKSHIDKLLQAAQVYNSYGPTEATVCASYHRCEQDDPSRVPIGRPIRHYRVYVLDAYNRLMPIGVPGEICIAGAGVARGYYGNEALTSRSFVADPFYPQARMYRTGDMGKWLPDGRLAFLGRNDDQVKIRGYRVEPGEIEHALAAHPEVEQAVVISMEEAGGEASLAAYIKPAASASETSPNLRGFLAERLPSYMIPSRLYRVEHIPMTAHAKADKRKLRTIQAEPWDRPAAENGYTSETEERVRTAWQEVLGTGQVGLHDRFFDVGGNSLLLMQLHAKLEKAYGWNIRVADLFTYGTISEFARFVDSRTSAFSFDRLGAYLSLPPEFFIHEPWAGGEGVLRDTLPAELVHGLKQFAEEHTVELDLVLLAGFAYVLSEVSEEEIIVLHSVSPNGETVIPLRLDLSRLASLRDLFAIIKAQYAQGAELGYRFKAACSAAELLHKPDGKLLPLAYPMQAMTVHAQELQAYELALGYEEDGEEIVISFKFNDRRLHQHNIHTLFAVYVDVLKQFSEIRVYT</sequence>
<dbReference type="NCBIfam" id="TIGR01733">
    <property type="entry name" value="AA-adenyl-dom"/>
    <property type="match status" value="1"/>
</dbReference>
<evidence type="ECO:0000256" key="8">
    <source>
        <dbReference type="ARBA" id="ARBA00023268"/>
    </source>
</evidence>
<gene>
    <name evidence="10" type="ORF">XYCOK13_23960</name>
</gene>
<dbReference type="Pfam" id="PF13193">
    <property type="entry name" value="AMP-binding_C"/>
    <property type="match status" value="1"/>
</dbReference>
<dbReference type="GO" id="GO:0005737">
    <property type="term" value="C:cytoplasm"/>
    <property type="evidence" value="ECO:0007669"/>
    <property type="project" value="TreeGrafter"/>
</dbReference>
<feature type="domain" description="Carrier" evidence="9">
    <location>
        <begin position="978"/>
        <end position="1053"/>
    </location>
</feature>
<keyword evidence="6" id="KW-0677">Repeat</keyword>
<dbReference type="InterPro" id="IPR023213">
    <property type="entry name" value="CAT-like_dom_sf"/>
</dbReference>
<dbReference type="GO" id="GO:0016874">
    <property type="term" value="F:ligase activity"/>
    <property type="evidence" value="ECO:0007669"/>
    <property type="project" value="UniProtKB-KW"/>
</dbReference>
<evidence type="ECO:0000313" key="10">
    <source>
        <dbReference type="EMBL" id="GIQ69572.1"/>
    </source>
</evidence>
<dbReference type="Pfam" id="PF00668">
    <property type="entry name" value="Condensation"/>
    <property type="match status" value="1"/>
</dbReference>
<evidence type="ECO:0000256" key="3">
    <source>
        <dbReference type="ARBA" id="ARBA00022450"/>
    </source>
</evidence>
<dbReference type="InterPro" id="IPR025110">
    <property type="entry name" value="AMP-bd_C"/>
</dbReference>
<evidence type="ECO:0000256" key="2">
    <source>
        <dbReference type="ARBA" id="ARBA00006432"/>
    </source>
</evidence>
<dbReference type="InterPro" id="IPR020845">
    <property type="entry name" value="AMP-binding_CS"/>
</dbReference>
<comment type="caution">
    <text evidence="10">The sequence shown here is derived from an EMBL/GenBank/DDBJ whole genome shotgun (WGS) entry which is preliminary data.</text>
</comment>
<evidence type="ECO:0000259" key="9">
    <source>
        <dbReference type="PROSITE" id="PS50075"/>
    </source>
</evidence>
<comment type="similarity">
    <text evidence="2">Belongs to the ATP-dependent AMP-binding enzyme family.</text>
</comment>
<dbReference type="CDD" id="cd05930">
    <property type="entry name" value="A_NRPS"/>
    <property type="match status" value="1"/>
</dbReference>
<dbReference type="SUPFAM" id="SSF56801">
    <property type="entry name" value="Acetyl-CoA synthetase-like"/>
    <property type="match status" value="1"/>
</dbReference>
<dbReference type="Gene3D" id="1.10.1200.10">
    <property type="entry name" value="ACP-like"/>
    <property type="match status" value="1"/>
</dbReference>
<dbReference type="InterPro" id="IPR010071">
    <property type="entry name" value="AA_adenyl_dom"/>
</dbReference>
<name>A0A8J4H266_9BACL</name>
<dbReference type="RefSeq" id="WP_213412371.1">
    <property type="nucleotide sequence ID" value="NZ_BOVK01000031.1"/>
</dbReference>
<accession>A0A8J4H266</accession>
<keyword evidence="8" id="KW-0511">Multifunctional enzyme</keyword>
<comment type="cofactor">
    <cofactor evidence="1">
        <name>pantetheine 4'-phosphate</name>
        <dbReference type="ChEBI" id="CHEBI:47942"/>
    </cofactor>
</comment>
<dbReference type="GO" id="GO:0043041">
    <property type="term" value="P:amino acid activation for nonribosomal peptide biosynthetic process"/>
    <property type="evidence" value="ECO:0007669"/>
    <property type="project" value="TreeGrafter"/>
</dbReference>
<proteinExistence type="inferred from homology"/>
<dbReference type="GO" id="GO:0008610">
    <property type="term" value="P:lipid biosynthetic process"/>
    <property type="evidence" value="ECO:0007669"/>
    <property type="project" value="UniProtKB-ARBA"/>
</dbReference>
<dbReference type="Gene3D" id="2.30.38.10">
    <property type="entry name" value="Luciferase, Domain 3"/>
    <property type="match status" value="1"/>
</dbReference>
<dbReference type="PANTHER" id="PTHR45527">
    <property type="entry name" value="NONRIBOSOMAL PEPTIDE SYNTHETASE"/>
    <property type="match status" value="1"/>
</dbReference>
<evidence type="ECO:0000256" key="6">
    <source>
        <dbReference type="ARBA" id="ARBA00022737"/>
    </source>
</evidence>
<dbReference type="Proteomes" id="UP000677918">
    <property type="component" value="Unassembled WGS sequence"/>
</dbReference>
<keyword evidence="3" id="KW-0596">Phosphopantetheine</keyword>
<dbReference type="InterPro" id="IPR036736">
    <property type="entry name" value="ACP-like_sf"/>
</dbReference>
<dbReference type="FunFam" id="3.40.50.12780:FF:000012">
    <property type="entry name" value="Non-ribosomal peptide synthetase"/>
    <property type="match status" value="1"/>
</dbReference>
<evidence type="ECO:0000256" key="1">
    <source>
        <dbReference type="ARBA" id="ARBA00001957"/>
    </source>
</evidence>
<dbReference type="InterPro" id="IPR001242">
    <property type="entry name" value="Condensation_dom"/>
</dbReference>
<dbReference type="Pfam" id="PF00501">
    <property type="entry name" value="AMP-binding"/>
    <property type="match status" value="1"/>
</dbReference>